<evidence type="ECO:0000313" key="4">
    <source>
        <dbReference type="Proteomes" id="UP000799118"/>
    </source>
</evidence>
<evidence type="ECO:0000313" key="3">
    <source>
        <dbReference type="EMBL" id="KAE9395261.1"/>
    </source>
</evidence>
<name>A0A6A4HB30_9AGAR</name>
<evidence type="ECO:0000256" key="1">
    <source>
        <dbReference type="SAM" id="MobiDB-lite"/>
    </source>
</evidence>
<reference evidence="3" key="1">
    <citation type="journal article" date="2019" name="Environ. Microbiol.">
        <title>Fungal ecological strategies reflected in gene transcription - a case study of two litter decomposers.</title>
        <authorList>
            <person name="Barbi F."/>
            <person name="Kohler A."/>
            <person name="Barry K."/>
            <person name="Baskaran P."/>
            <person name="Daum C."/>
            <person name="Fauchery L."/>
            <person name="Ihrmark K."/>
            <person name="Kuo A."/>
            <person name="LaButti K."/>
            <person name="Lipzen A."/>
            <person name="Morin E."/>
            <person name="Grigoriev I.V."/>
            <person name="Henrissat B."/>
            <person name="Lindahl B."/>
            <person name="Martin F."/>
        </authorList>
    </citation>
    <scope>NUCLEOTIDE SEQUENCE</scope>
    <source>
        <strain evidence="3">JB14</strain>
    </source>
</reference>
<dbReference type="EMBL" id="ML769534">
    <property type="protein sequence ID" value="KAE9395261.1"/>
    <property type="molecule type" value="Genomic_DNA"/>
</dbReference>
<evidence type="ECO:0000256" key="2">
    <source>
        <dbReference type="SAM" id="Phobius"/>
    </source>
</evidence>
<keyword evidence="2" id="KW-0472">Membrane</keyword>
<protein>
    <submittedName>
        <fullName evidence="3">Uncharacterized protein</fullName>
    </submittedName>
</protein>
<accession>A0A6A4HB30</accession>
<proteinExistence type="predicted"/>
<feature type="compositionally biased region" description="Low complexity" evidence="1">
    <location>
        <begin position="32"/>
        <end position="45"/>
    </location>
</feature>
<feature type="region of interest" description="Disordered" evidence="1">
    <location>
        <begin position="1"/>
        <end position="45"/>
    </location>
</feature>
<organism evidence="3 4">
    <name type="scientific">Gymnopus androsaceus JB14</name>
    <dbReference type="NCBI Taxonomy" id="1447944"/>
    <lineage>
        <taxon>Eukaryota</taxon>
        <taxon>Fungi</taxon>
        <taxon>Dikarya</taxon>
        <taxon>Basidiomycota</taxon>
        <taxon>Agaricomycotina</taxon>
        <taxon>Agaricomycetes</taxon>
        <taxon>Agaricomycetidae</taxon>
        <taxon>Agaricales</taxon>
        <taxon>Marasmiineae</taxon>
        <taxon>Omphalotaceae</taxon>
        <taxon>Gymnopus</taxon>
    </lineage>
</organism>
<keyword evidence="2" id="KW-0812">Transmembrane</keyword>
<feature type="compositionally biased region" description="Polar residues" evidence="1">
    <location>
        <begin position="1"/>
        <end position="31"/>
    </location>
</feature>
<dbReference type="AlphaFoldDB" id="A0A6A4HB30"/>
<dbReference type="Proteomes" id="UP000799118">
    <property type="component" value="Unassembled WGS sequence"/>
</dbReference>
<gene>
    <name evidence="3" type="ORF">BT96DRAFT_997765</name>
</gene>
<keyword evidence="2" id="KW-1133">Transmembrane helix</keyword>
<feature type="transmembrane region" description="Helical" evidence="2">
    <location>
        <begin position="56"/>
        <end position="74"/>
    </location>
</feature>
<keyword evidence="4" id="KW-1185">Reference proteome</keyword>
<sequence>MSETPSANTRNTPDSGSDLQKTPKGNRTSKNPASRSSSRASSPTGTRLRALALRRLLFLLIATSILDATAYISSSSSLPTTMAHIAYKHLSAYPRYFLGIGHQNS</sequence>